<evidence type="ECO:0000259" key="3">
    <source>
        <dbReference type="Pfam" id="PF13796"/>
    </source>
</evidence>
<feature type="transmembrane region" description="Helical" evidence="2">
    <location>
        <begin position="85"/>
        <end position="105"/>
    </location>
</feature>
<sequence length="254" mass="26713">MSTGTGTLPGTLPHTAPRTSALRTPAPATVPAPAPGPAATERPGFWRAPFAARTFREVGYVLVSLPVAIAGFVFAVTMFSLGAGLLVTVLGLPVLAAALAGARGLGAAERSRARAGLGLDVEGPATLDTARAGGRWAGVRARLADAAGWKALLFQVVMFPWRVASFVLTVTFLVTGWVVALFPTYSWVFHRYLDWPGYRLYDFTSGGERHAYYITSPVQIAAVALVGAVLVLLTPKLVRALTSVDRAAVRSLLG</sequence>
<dbReference type="Pfam" id="PF13796">
    <property type="entry name" value="Sensor"/>
    <property type="match status" value="1"/>
</dbReference>
<evidence type="ECO:0000313" key="5">
    <source>
        <dbReference type="Proteomes" id="UP001551176"/>
    </source>
</evidence>
<feature type="region of interest" description="Disordered" evidence="1">
    <location>
        <begin position="1"/>
        <end position="41"/>
    </location>
</feature>
<evidence type="ECO:0000256" key="1">
    <source>
        <dbReference type="SAM" id="MobiDB-lite"/>
    </source>
</evidence>
<comment type="caution">
    <text evidence="4">The sequence shown here is derived from an EMBL/GenBank/DDBJ whole genome shotgun (WGS) entry which is preliminary data.</text>
</comment>
<keyword evidence="2" id="KW-1133">Transmembrane helix</keyword>
<reference evidence="4 5" key="1">
    <citation type="submission" date="2024-06" db="EMBL/GenBank/DDBJ databases">
        <title>The Natural Products Discovery Center: Release of the First 8490 Sequenced Strains for Exploring Actinobacteria Biosynthetic Diversity.</title>
        <authorList>
            <person name="Kalkreuter E."/>
            <person name="Kautsar S.A."/>
            <person name="Yang D."/>
            <person name="Bader C.D."/>
            <person name="Teijaro C.N."/>
            <person name="Fluegel L."/>
            <person name="Davis C.M."/>
            <person name="Simpson J.R."/>
            <person name="Lauterbach L."/>
            <person name="Steele A.D."/>
            <person name="Gui C."/>
            <person name="Meng S."/>
            <person name="Li G."/>
            <person name="Viehrig K."/>
            <person name="Ye F."/>
            <person name="Su P."/>
            <person name="Kiefer A.F."/>
            <person name="Nichols A."/>
            <person name="Cepeda A.J."/>
            <person name="Yan W."/>
            <person name="Fan B."/>
            <person name="Jiang Y."/>
            <person name="Adhikari A."/>
            <person name="Zheng C.-J."/>
            <person name="Schuster L."/>
            <person name="Cowan T.M."/>
            <person name="Smanski M.J."/>
            <person name="Chevrette M.G."/>
            <person name="De Carvalho L.P.S."/>
            <person name="Shen B."/>
        </authorList>
    </citation>
    <scope>NUCLEOTIDE SEQUENCE [LARGE SCALE GENOMIC DNA]</scope>
    <source>
        <strain evidence="4 5">NPDC046838</strain>
    </source>
</reference>
<evidence type="ECO:0000313" key="4">
    <source>
        <dbReference type="EMBL" id="MEU6826320.1"/>
    </source>
</evidence>
<name>A0ABV3BZ80_9ACTN</name>
<dbReference type="EMBL" id="JBEYXV010000026">
    <property type="protein sequence ID" value="MEU6826320.1"/>
    <property type="molecule type" value="Genomic_DNA"/>
</dbReference>
<feature type="transmembrane region" description="Helical" evidence="2">
    <location>
        <begin position="58"/>
        <end position="79"/>
    </location>
</feature>
<feature type="transmembrane region" description="Helical" evidence="2">
    <location>
        <begin position="163"/>
        <end position="190"/>
    </location>
</feature>
<accession>A0ABV3BZ80</accession>
<keyword evidence="2" id="KW-0812">Transmembrane</keyword>
<feature type="compositionally biased region" description="Low complexity" evidence="1">
    <location>
        <begin position="1"/>
        <end position="13"/>
    </location>
</feature>
<keyword evidence="2" id="KW-0472">Membrane</keyword>
<feature type="transmembrane region" description="Helical" evidence="2">
    <location>
        <begin position="210"/>
        <end position="233"/>
    </location>
</feature>
<dbReference type="Proteomes" id="UP001551176">
    <property type="component" value="Unassembled WGS sequence"/>
</dbReference>
<evidence type="ECO:0000256" key="2">
    <source>
        <dbReference type="SAM" id="Phobius"/>
    </source>
</evidence>
<gene>
    <name evidence="4" type="ORF">ABZ921_37385</name>
</gene>
<protein>
    <submittedName>
        <fullName evidence="4">Sensor domain-containing protein</fullName>
    </submittedName>
</protein>
<dbReference type="RefSeq" id="WP_359357424.1">
    <property type="nucleotide sequence ID" value="NZ_JBEYXV010000026.1"/>
</dbReference>
<feature type="domain" description="Putative sensor" evidence="3">
    <location>
        <begin position="60"/>
        <end position="253"/>
    </location>
</feature>
<dbReference type="InterPro" id="IPR025828">
    <property type="entry name" value="Put_sensor_dom"/>
</dbReference>
<organism evidence="4 5">
    <name type="scientific">Streptomyces atriruber</name>
    <dbReference type="NCBI Taxonomy" id="545121"/>
    <lineage>
        <taxon>Bacteria</taxon>
        <taxon>Bacillati</taxon>
        <taxon>Actinomycetota</taxon>
        <taxon>Actinomycetes</taxon>
        <taxon>Kitasatosporales</taxon>
        <taxon>Streptomycetaceae</taxon>
        <taxon>Streptomyces</taxon>
    </lineage>
</organism>
<keyword evidence="5" id="KW-1185">Reference proteome</keyword>
<proteinExistence type="predicted"/>